<accession>A0ABD0K7Y4</accession>
<gene>
    <name evidence="1" type="ORF">BaRGS_00025590</name>
</gene>
<dbReference type="Proteomes" id="UP001519460">
    <property type="component" value="Unassembled WGS sequence"/>
</dbReference>
<name>A0ABD0K7Y4_9CAEN</name>
<dbReference type="AlphaFoldDB" id="A0ABD0K7Y4"/>
<keyword evidence="2" id="KW-1185">Reference proteome</keyword>
<dbReference type="EMBL" id="JACVVK020000231">
    <property type="protein sequence ID" value="KAK7483186.1"/>
    <property type="molecule type" value="Genomic_DNA"/>
</dbReference>
<evidence type="ECO:0000313" key="1">
    <source>
        <dbReference type="EMBL" id="KAK7483186.1"/>
    </source>
</evidence>
<sequence>MSSTRIDVTLKQRIGDVRYLPNNQTLTTDVTLKKHSDDVVCLPNKRKLWTGVTLNSPAMTSQFFRRARRPSGMTSR</sequence>
<evidence type="ECO:0000313" key="2">
    <source>
        <dbReference type="Proteomes" id="UP001519460"/>
    </source>
</evidence>
<comment type="caution">
    <text evidence="1">The sequence shown here is derived from an EMBL/GenBank/DDBJ whole genome shotgun (WGS) entry which is preliminary data.</text>
</comment>
<proteinExistence type="predicted"/>
<reference evidence="1 2" key="1">
    <citation type="journal article" date="2023" name="Sci. Data">
        <title>Genome assembly of the Korean intertidal mud-creeper Batillaria attramentaria.</title>
        <authorList>
            <person name="Patra A.K."/>
            <person name="Ho P.T."/>
            <person name="Jun S."/>
            <person name="Lee S.J."/>
            <person name="Kim Y."/>
            <person name="Won Y.J."/>
        </authorList>
    </citation>
    <scope>NUCLEOTIDE SEQUENCE [LARGE SCALE GENOMIC DNA]</scope>
    <source>
        <strain evidence="1">Wonlab-2016</strain>
    </source>
</reference>
<protein>
    <submittedName>
        <fullName evidence="1">Uncharacterized protein</fullName>
    </submittedName>
</protein>
<organism evidence="1 2">
    <name type="scientific">Batillaria attramentaria</name>
    <dbReference type="NCBI Taxonomy" id="370345"/>
    <lineage>
        <taxon>Eukaryota</taxon>
        <taxon>Metazoa</taxon>
        <taxon>Spiralia</taxon>
        <taxon>Lophotrochozoa</taxon>
        <taxon>Mollusca</taxon>
        <taxon>Gastropoda</taxon>
        <taxon>Caenogastropoda</taxon>
        <taxon>Sorbeoconcha</taxon>
        <taxon>Cerithioidea</taxon>
        <taxon>Batillariidae</taxon>
        <taxon>Batillaria</taxon>
    </lineage>
</organism>